<reference evidence="1 2" key="1">
    <citation type="journal article" date="2016" name="Nat. Commun.">
        <title>Thousands of microbial genomes shed light on interconnected biogeochemical processes in an aquifer system.</title>
        <authorList>
            <person name="Anantharaman K."/>
            <person name="Brown C.T."/>
            <person name="Hug L.A."/>
            <person name="Sharon I."/>
            <person name="Castelle C.J."/>
            <person name="Probst A.J."/>
            <person name="Thomas B.C."/>
            <person name="Singh A."/>
            <person name="Wilkins M.J."/>
            <person name="Karaoz U."/>
            <person name="Brodie E.L."/>
            <person name="Williams K.H."/>
            <person name="Hubbard S.S."/>
            <person name="Banfield J.F."/>
        </authorList>
    </citation>
    <scope>NUCLEOTIDE SEQUENCE [LARGE SCALE GENOMIC DNA]</scope>
</reference>
<proteinExistence type="predicted"/>
<comment type="caution">
    <text evidence="1">The sequence shown here is derived from an EMBL/GenBank/DDBJ whole genome shotgun (WGS) entry which is preliminary data.</text>
</comment>
<dbReference type="Proteomes" id="UP000177521">
    <property type="component" value="Unassembled WGS sequence"/>
</dbReference>
<evidence type="ECO:0000313" key="2">
    <source>
        <dbReference type="Proteomes" id="UP000177521"/>
    </source>
</evidence>
<protein>
    <recommendedName>
        <fullName evidence="3">Thioredoxin domain-containing protein</fullName>
    </recommendedName>
</protein>
<organism evidence="1 2">
    <name type="scientific">Candidatus Abawacabacteria bacterium RIFCSPHIGHO2_01_FULL_46_8</name>
    <dbReference type="NCBI Taxonomy" id="1817815"/>
    <lineage>
        <taxon>Bacteria</taxon>
        <taxon>Candidatus Abawacaibacteriota</taxon>
    </lineage>
</organism>
<dbReference type="AlphaFoldDB" id="A0A1F4XJJ0"/>
<evidence type="ECO:0000313" key="1">
    <source>
        <dbReference type="EMBL" id="OGC81875.1"/>
    </source>
</evidence>
<dbReference type="SUPFAM" id="SSF52833">
    <property type="entry name" value="Thioredoxin-like"/>
    <property type="match status" value="1"/>
</dbReference>
<gene>
    <name evidence="1" type="ORF">A2788_01905</name>
</gene>
<dbReference type="PANTHER" id="PTHR34573:SF1">
    <property type="entry name" value="VITAMIN K EPOXIDE REDUCTASE DOMAIN-CONTAINING PROTEIN"/>
    <property type="match status" value="1"/>
</dbReference>
<dbReference type="Gene3D" id="3.40.30.10">
    <property type="entry name" value="Glutaredoxin"/>
    <property type="match status" value="1"/>
</dbReference>
<name>A0A1F4XJJ0_9BACT</name>
<sequence length="131" mass="14556">MPKFHLVTGSIIALVFLALFGVGLKSVFSETPGEYDEFAQCLTDSGTKMYGAYWCPYCQEQKKELGSSWQYINYIECSLPNRAGTTAVCQDAELEGYPTWEFADGSRIPGKVPLAELSKKTGCPLPINRQR</sequence>
<dbReference type="InterPro" id="IPR036249">
    <property type="entry name" value="Thioredoxin-like_sf"/>
</dbReference>
<evidence type="ECO:0008006" key="3">
    <source>
        <dbReference type="Google" id="ProtNLM"/>
    </source>
</evidence>
<dbReference type="PANTHER" id="PTHR34573">
    <property type="entry name" value="VKC DOMAIN-CONTAINING PROTEIN"/>
    <property type="match status" value="1"/>
</dbReference>
<dbReference type="EMBL" id="MEWS01000029">
    <property type="protein sequence ID" value="OGC81875.1"/>
    <property type="molecule type" value="Genomic_DNA"/>
</dbReference>
<accession>A0A1F4XJJ0</accession>